<feature type="transmembrane region" description="Helical" evidence="4">
    <location>
        <begin position="52"/>
        <end position="70"/>
    </location>
</feature>
<feature type="transmembrane region" description="Helical" evidence="4">
    <location>
        <begin position="107"/>
        <end position="127"/>
    </location>
</feature>
<dbReference type="EMBL" id="JACHOA010000001">
    <property type="protein sequence ID" value="MBB4612273.1"/>
    <property type="molecule type" value="Genomic_DNA"/>
</dbReference>
<feature type="transmembrane region" description="Helical" evidence="4">
    <location>
        <begin position="82"/>
        <end position="101"/>
    </location>
</feature>
<dbReference type="Proteomes" id="UP000538566">
    <property type="component" value="Unassembled WGS sequence"/>
</dbReference>
<dbReference type="Pfam" id="PF07690">
    <property type="entry name" value="MFS_1"/>
    <property type="match status" value="1"/>
</dbReference>
<keyword evidence="3 4" id="KW-0472">Membrane</keyword>
<feature type="transmembrane region" description="Helical" evidence="4">
    <location>
        <begin position="139"/>
        <end position="160"/>
    </location>
</feature>
<feature type="transmembrane region" description="Helical" evidence="4">
    <location>
        <begin position="306"/>
        <end position="327"/>
    </location>
</feature>
<evidence type="ECO:0000256" key="3">
    <source>
        <dbReference type="ARBA" id="ARBA00023136"/>
    </source>
</evidence>
<feature type="transmembrane region" description="Helical" evidence="4">
    <location>
        <begin position="172"/>
        <end position="191"/>
    </location>
</feature>
<proteinExistence type="predicted"/>
<dbReference type="PROSITE" id="PS50850">
    <property type="entry name" value="MFS"/>
    <property type="match status" value="1"/>
</dbReference>
<gene>
    <name evidence="6" type="ORF">GGR37_000519</name>
</gene>
<dbReference type="InterPro" id="IPR036259">
    <property type="entry name" value="MFS_trans_sf"/>
</dbReference>
<evidence type="ECO:0000313" key="7">
    <source>
        <dbReference type="Proteomes" id="UP000538566"/>
    </source>
</evidence>
<dbReference type="OrthoDB" id="9796632at2"/>
<reference evidence="6 7" key="1">
    <citation type="submission" date="2020-08" db="EMBL/GenBank/DDBJ databases">
        <title>Genomic Encyclopedia of Type Strains, Phase IV (KMG-IV): sequencing the most valuable type-strain genomes for metagenomic binning, comparative biology and taxonomic classification.</title>
        <authorList>
            <person name="Goeker M."/>
        </authorList>
    </citation>
    <scope>NUCLEOTIDE SEQUENCE [LARGE SCALE GENOMIC DNA]</scope>
    <source>
        <strain evidence="6 7">DSM 17507</strain>
    </source>
</reference>
<feature type="transmembrane region" description="Helical" evidence="4">
    <location>
        <begin position="367"/>
        <end position="386"/>
    </location>
</feature>
<evidence type="ECO:0000256" key="1">
    <source>
        <dbReference type="ARBA" id="ARBA00022692"/>
    </source>
</evidence>
<feature type="transmembrane region" description="Helical" evidence="4">
    <location>
        <begin position="339"/>
        <end position="361"/>
    </location>
</feature>
<organism evidence="6 7">
    <name type="scientific">Novosphingobium taihuense</name>
    <dbReference type="NCBI Taxonomy" id="260085"/>
    <lineage>
        <taxon>Bacteria</taxon>
        <taxon>Pseudomonadati</taxon>
        <taxon>Pseudomonadota</taxon>
        <taxon>Alphaproteobacteria</taxon>
        <taxon>Sphingomonadales</taxon>
        <taxon>Sphingomonadaceae</taxon>
        <taxon>Novosphingobium</taxon>
    </lineage>
</organism>
<comment type="caution">
    <text evidence="6">The sequence shown here is derived from an EMBL/GenBank/DDBJ whole genome shotgun (WGS) entry which is preliminary data.</text>
</comment>
<evidence type="ECO:0000259" key="5">
    <source>
        <dbReference type="PROSITE" id="PS50850"/>
    </source>
</evidence>
<evidence type="ECO:0000256" key="2">
    <source>
        <dbReference type="ARBA" id="ARBA00022989"/>
    </source>
</evidence>
<feature type="domain" description="Major facilitator superfamily (MFS) profile" evidence="5">
    <location>
        <begin position="11"/>
        <end position="393"/>
    </location>
</feature>
<evidence type="ECO:0000313" key="6">
    <source>
        <dbReference type="EMBL" id="MBB4612273.1"/>
    </source>
</evidence>
<dbReference type="AlphaFoldDB" id="A0A7W7ESH1"/>
<dbReference type="InterPro" id="IPR050327">
    <property type="entry name" value="Proton-linked_MCT"/>
</dbReference>
<sequence length="399" mass="41138">MTNARSEFRNGWRVVVGGFLGVGIGVSSIYFYSLGIFLKPLAAEFGWSRGEASLGPLVGTTCAALMAIPVGRLIDRIGSERLAVVSLTVLAAAFALLGWATSGLASFLTFTVILSLLTAGSSPMPFTQLVVASFERARGMALGLVLAGTGLGSILIPAFLPGYIASNGWRAGYFLLAGMIAILLPLVALLLRSSSPPMPQRNTSRPFQKVIANAAFAELAVIFGLASVAVLGTVVHFVPMLTDAGLTPARAGQFTALIGVAAVCGRLATGWLLDRVQAERVVAGLFVSAACGLVLLALGGPALIPAGAVVIGLCVGAEVDLISYLVARDFDRSDYGQAYGALYTVFLVGGAVGPGIAGATFDATGNYHIWLWLAATMLVVAGVISARKSSGDVTRSKAR</sequence>
<feature type="transmembrane region" description="Helical" evidence="4">
    <location>
        <begin position="211"/>
        <end position="239"/>
    </location>
</feature>
<dbReference type="InterPro" id="IPR011701">
    <property type="entry name" value="MFS"/>
</dbReference>
<feature type="transmembrane region" description="Helical" evidence="4">
    <location>
        <begin position="12"/>
        <end position="32"/>
    </location>
</feature>
<dbReference type="RefSeq" id="WP_144901868.1">
    <property type="nucleotide sequence ID" value="NZ_JACHOA010000001.1"/>
</dbReference>
<keyword evidence="1 4" id="KW-0812">Transmembrane</keyword>
<evidence type="ECO:0000256" key="4">
    <source>
        <dbReference type="SAM" id="Phobius"/>
    </source>
</evidence>
<dbReference type="SUPFAM" id="SSF103473">
    <property type="entry name" value="MFS general substrate transporter"/>
    <property type="match status" value="1"/>
</dbReference>
<keyword evidence="2 4" id="KW-1133">Transmembrane helix</keyword>
<dbReference type="GO" id="GO:0022857">
    <property type="term" value="F:transmembrane transporter activity"/>
    <property type="evidence" value="ECO:0007669"/>
    <property type="project" value="InterPro"/>
</dbReference>
<dbReference type="Gene3D" id="1.20.1250.20">
    <property type="entry name" value="MFS general substrate transporter like domains"/>
    <property type="match status" value="1"/>
</dbReference>
<accession>A0A7W7ESH1</accession>
<dbReference type="PANTHER" id="PTHR11360">
    <property type="entry name" value="MONOCARBOXYLATE TRANSPORTER"/>
    <property type="match status" value="1"/>
</dbReference>
<keyword evidence="7" id="KW-1185">Reference proteome</keyword>
<dbReference type="PANTHER" id="PTHR11360:SF290">
    <property type="entry name" value="MONOCARBOXYLATE MFS PERMEASE"/>
    <property type="match status" value="1"/>
</dbReference>
<name>A0A7W7ESH1_9SPHN</name>
<feature type="transmembrane region" description="Helical" evidence="4">
    <location>
        <begin position="251"/>
        <end position="269"/>
    </location>
</feature>
<dbReference type="InterPro" id="IPR020846">
    <property type="entry name" value="MFS_dom"/>
</dbReference>
<protein>
    <submittedName>
        <fullName evidence="6">MFS family permease</fullName>
    </submittedName>
</protein>
<feature type="transmembrane region" description="Helical" evidence="4">
    <location>
        <begin position="281"/>
        <end position="300"/>
    </location>
</feature>